<proteinExistence type="inferred from homology"/>
<dbReference type="PANTHER" id="PTHR20934">
    <property type="entry name" value="TRANSCRIPTION ELONGATION FACTOR 1 HOMOLOG"/>
    <property type="match status" value="1"/>
</dbReference>
<dbReference type="GO" id="GO:0000993">
    <property type="term" value="F:RNA polymerase II complex binding"/>
    <property type="evidence" value="ECO:0007669"/>
    <property type="project" value="TreeGrafter"/>
</dbReference>
<dbReference type="InterPro" id="IPR038567">
    <property type="entry name" value="T_Elf1_sf"/>
</dbReference>
<keyword evidence="5" id="KW-0805">Transcription regulation</keyword>
<evidence type="ECO:0000256" key="4">
    <source>
        <dbReference type="ARBA" id="ARBA00023242"/>
    </source>
</evidence>
<dbReference type="Gene3D" id="2.20.25.190">
    <property type="match status" value="1"/>
</dbReference>
<evidence type="ECO:0000256" key="5">
    <source>
        <dbReference type="RuleBase" id="RU364033"/>
    </source>
</evidence>
<dbReference type="STRING" id="4537.A0A0E0LSE1"/>
<dbReference type="GO" id="GO:0008270">
    <property type="term" value="F:zinc ion binding"/>
    <property type="evidence" value="ECO:0007669"/>
    <property type="project" value="UniProtKB-KW"/>
</dbReference>
<name>A0A0E0LSE1_ORYPU</name>
<dbReference type="Proteomes" id="UP000026962">
    <property type="component" value="Chromosome 8"/>
</dbReference>
<sequence>MGKRKSRMSKMLVTTKKAVPKLEMAFSCPFCDHGSVVECRIDLKHMIAVASCFVCLSETEPAPADTSPAVTAPTQIITTPPYPCKTATKIKC</sequence>
<keyword evidence="5" id="KW-0479">Metal-binding</keyword>
<dbReference type="GO" id="GO:0006368">
    <property type="term" value="P:transcription elongation by RNA polymerase II"/>
    <property type="evidence" value="ECO:0007669"/>
    <property type="project" value="TreeGrafter"/>
</dbReference>
<dbReference type="AlphaFoldDB" id="A0A0E0LSE1"/>
<dbReference type="SUPFAM" id="SSF57783">
    <property type="entry name" value="Zinc beta-ribbon"/>
    <property type="match status" value="1"/>
</dbReference>
<keyword evidence="4 5" id="KW-0539">Nucleus</keyword>
<reference evidence="6" key="2">
    <citation type="submission" date="2018-05" db="EMBL/GenBank/DDBJ databases">
        <title>OpunRS2 (Oryza punctata Reference Sequence Version 2).</title>
        <authorList>
            <person name="Zhang J."/>
            <person name="Kudrna D."/>
            <person name="Lee S."/>
            <person name="Talag J."/>
            <person name="Welchert J."/>
            <person name="Wing R.A."/>
        </authorList>
    </citation>
    <scope>NUCLEOTIDE SEQUENCE [LARGE SCALE GENOMIC DNA]</scope>
</reference>
<dbReference type="Gramene" id="OPUNC08G05990.1">
    <property type="protein sequence ID" value="OPUNC08G05990.1"/>
    <property type="gene ID" value="OPUNC08G05990"/>
</dbReference>
<comment type="function">
    <text evidence="5">Transcription elongation factor implicated in the maintenance of proper chromatin structure in actively transcribed regions.</text>
</comment>
<keyword evidence="5" id="KW-0804">Transcription</keyword>
<evidence type="ECO:0000256" key="3">
    <source>
        <dbReference type="ARBA" id="ARBA00022833"/>
    </source>
</evidence>
<protein>
    <recommendedName>
        <fullName evidence="5">Transcription elongation factor 1 homolog</fullName>
    </recommendedName>
</protein>
<comment type="subcellular location">
    <subcellularLocation>
        <location evidence="1 5">Nucleus</location>
    </subcellularLocation>
</comment>
<keyword evidence="7" id="KW-1185">Reference proteome</keyword>
<dbReference type="InterPro" id="IPR007808">
    <property type="entry name" value="Elf1"/>
</dbReference>
<dbReference type="PANTHER" id="PTHR20934:SF0">
    <property type="entry name" value="TRANSCRIPTION ELONGATION FACTOR 1 HOMOLOG"/>
    <property type="match status" value="1"/>
</dbReference>
<keyword evidence="3 5" id="KW-0862">Zinc</keyword>
<evidence type="ECO:0000313" key="7">
    <source>
        <dbReference type="Proteomes" id="UP000026962"/>
    </source>
</evidence>
<accession>A0A0E0LSE1</accession>
<dbReference type="EnsemblPlants" id="OPUNC08G05990.1">
    <property type="protein sequence ID" value="OPUNC08G05990.1"/>
    <property type="gene ID" value="OPUNC08G05990"/>
</dbReference>
<evidence type="ECO:0000313" key="6">
    <source>
        <dbReference type="EnsemblPlants" id="OPUNC08G05990.1"/>
    </source>
</evidence>
<dbReference type="GO" id="GO:0008023">
    <property type="term" value="C:transcription elongation factor complex"/>
    <property type="evidence" value="ECO:0007669"/>
    <property type="project" value="TreeGrafter"/>
</dbReference>
<keyword evidence="5" id="KW-0863">Zinc-finger</keyword>
<dbReference type="Pfam" id="PF05129">
    <property type="entry name" value="Zn_ribbon_Elf1"/>
    <property type="match status" value="1"/>
</dbReference>
<evidence type="ECO:0000256" key="1">
    <source>
        <dbReference type="ARBA" id="ARBA00004123"/>
    </source>
</evidence>
<comment type="similarity">
    <text evidence="2 5">Belongs to the ELOF1 family.</text>
</comment>
<dbReference type="HOGENOM" id="CLU_2417099_0_0_1"/>
<reference evidence="6" key="1">
    <citation type="submission" date="2015-04" db="UniProtKB">
        <authorList>
            <consortium name="EnsemblPlants"/>
        </authorList>
    </citation>
    <scope>IDENTIFICATION</scope>
</reference>
<evidence type="ECO:0000256" key="2">
    <source>
        <dbReference type="ARBA" id="ARBA00009730"/>
    </source>
</evidence>
<organism evidence="6">
    <name type="scientific">Oryza punctata</name>
    <name type="common">Red rice</name>
    <dbReference type="NCBI Taxonomy" id="4537"/>
    <lineage>
        <taxon>Eukaryota</taxon>
        <taxon>Viridiplantae</taxon>
        <taxon>Streptophyta</taxon>
        <taxon>Embryophyta</taxon>
        <taxon>Tracheophyta</taxon>
        <taxon>Spermatophyta</taxon>
        <taxon>Magnoliopsida</taxon>
        <taxon>Liliopsida</taxon>
        <taxon>Poales</taxon>
        <taxon>Poaceae</taxon>
        <taxon>BOP clade</taxon>
        <taxon>Oryzoideae</taxon>
        <taxon>Oryzeae</taxon>
        <taxon>Oryzinae</taxon>
        <taxon>Oryza</taxon>
    </lineage>
</organism>